<reference evidence="2" key="1">
    <citation type="submission" date="2020-11" db="EMBL/GenBank/DDBJ databases">
        <authorList>
            <consortium name="DOE Joint Genome Institute"/>
            <person name="Ahrendt S."/>
            <person name="Riley R."/>
            <person name="Andreopoulos W."/>
            <person name="Labutti K."/>
            <person name="Pangilinan J."/>
            <person name="Ruiz-Duenas F.J."/>
            <person name="Barrasa J.M."/>
            <person name="Sanchez-Garcia M."/>
            <person name="Camarero S."/>
            <person name="Miyauchi S."/>
            <person name="Serrano A."/>
            <person name="Linde D."/>
            <person name="Babiker R."/>
            <person name="Drula E."/>
            <person name="Ayuso-Fernandez I."/>
            <person name="Pacheco R."/>
            <person name="Padilla G."/>
            <person name="Ferreira P."/>
            <person name="Barriuso J."/>
            <person name="Kellner H."/>
            <person name="Castanera R."/>
            <person name="Alfaro M."/>
            <person name="Ramirez L."/>
            <person name="Pisabarro A.G."/>
            <person name="Kuo A."/>
            <person name="Tritt A."/>
            <person name="Lipzen A."/>
            <person name="He G."/>
            <person name="Yan M."/>
            <person name="Ng V."/>
            <person name="Cullen D."/>
            <person name="Martin F."/>
            <person name="Rosso M.-N."/>
            <person name="Henrissat B."/>
            <person name="Hibbett D."/>
            <person name="Martinez A.T."/>
            <person name="Grigoriev I.V."/>
        </authorList>
    </citation>
    <scope>NUCLEOTIDE SEQUENCE</scope>
    <source>
        <strain evidence="2">CBS 247.69</strain>
    </source>
</reference>
<feature type="compositionally biased region" description="Basic and acidic residues" evidence="1">
    <location>
        <begin position="296"/>
        <end position="315"/>
    </location>
</feature>
<comment type="caution">
    <text evidence="2">The sequence shown here is derived from an EMBL/GenBank/DDBJ whole genome shotgun (WGS) entry which is preliminary data.</text>
</comment>
<feature type="compositionally biased region" description="Acidic residues" evidence="1">
    <location>
        <begin position="316"/>
        <end position="329"/>
    </location>
</feature>
<sequence length="421" mass="47554">MADPLAPLSFPAILRNPGLSGRFAHLQLIQQSVSTSSVPPKKLKRESNEGKRWVRRKDNARFTGNPHIVTATKRDYSLQTPHTTSTFPEPLPPYLPRTTTLPTTVVPVRNPITANAGRFSLSLKGMRRELRKSGFRVEALVRDIEREVLGWLEAGGTMLTPDTKNPTTRDLQTPGTLIGETETIFEVSRTPLQLIWSIADDSFARYIVHCCARYYEIVSFSKEVSGRRLTYLLRPNVTHPDHRAPTTLDTPPVTDVDYSSHPDSDVDHLSELDSDTEQRPPISSSSVLSIVPENVPNHDSEDWYEHRREELRPESVVEDSDIDGDESEGDLSLITSVESLSLASEIESDKTPRADPLSKTVHMHNRFWERNNQQRRSGSSSSRSPAGAFRPGLRPLRYDPPHKRGPAFQLHCRQSFYDFIF</sequence>
<feature type="compositionally biased region" description="Low complexity" evidence="1">
    <location>
        <begin position="245"/>
        <end position="257"/>
    </location>
</feature>
<proteinExistence type="predicted"/>
<organism evidence="2 3">
    <name type="scientific">Collybia nuda</name>
    <dbReference type="NCBI Taxonomy" id="64659"/>
    <lineage>
        <taxon>Eukaryota</taxon>
        <taxon>Fungi</taxon>
        <taxon>Dikarya</taxon>
        <taxon>Basidiomycota</taxon>
        <taxon>Agaricomycotina</taxon>
        <taxon>Agaricomycetes</taxon>
        <taxon>Agaricomycetidae</taxon>
        <taxon>Agaricales</taxon>
        <taxon>Tricholomatineae</taxon>
        <taxon>Clitocybaceae</taxon>
        <taxon>Collybia</taxon>
    </lineage>
</organism>
<dbReference type="OrthoDB" id="10256743at2759"/>
<dbReference type="Proteomes" id="UP000807353">
    <property type="component" value="Unassembled WGS sequence"/>
</dbReference>
<feature type="compositionally biased region" description="Basic and acidic residues" evidence="1">
    <location>
        <begin position="258"/>
        <end position="271"/>
    </location>
</feature>
<evidence type="ECO:0000313" key="2">
    <source>
        <dbReference type="EMBL" id="KAF9464955.1"/>
    </source>
</evidence>
<evidence type="ECO:0000313" key="3">
    <source>
        <dbReference type="Proteomes" id="UP000807353"/>
    </source>
</evidence>
<accession>A0A9P5YA49</accession>
<dbReference type="AlphaFoldDB" id="A0A9P5YA49"/>
<protein>
    <submittedName>
        <fullName evidence="2">Uncharacterized protein</fullName>
    </submittedName>
</protein>
<feature type="compositionally biased region" description="Low complexity" evidence="1">
    <location>
        <begin position="370"/>
        <end position="391"/>
    </location>
</feature>
<name>A0A9P5YA49_9AGAR</name>
<feature type="region of interest" description="Disordered" evidence="1">
    <location>
        <begin position="368"/>
        <end position="400"/>
    </location>
</feature>
<feature type="region of interest" description="Disordered" evidence="1">
    <location>
        <begin position="238"/>
        <end position="331"/>
    </location>
</feature>
<dbReference type="EMBL" id="MU150250">
    <property type="protein sequence ID" value="KAF9464955.1"/>
    <property type="molecule type" value="Genomic_DNA"/>
</dbReference>
<keyword evidence="3" id="KW-1185">Reference proteome</keyword>
<evidence type="ECO:0000256" key="1">
    <source>
        <dbReference type="SAM" id="MobiDB-lite"/>
    </source>
</evidence>
<feature type="compositionally biased region" description="Low complexity" evidence="1">
    <location>
        <begin position="280"/>
        <end position="292"/>
    </location>
</feature>
<gene>
    <name evidence="2" type="ORF">BDZ94DRAFT_1254937</name>
</gene>